<dbReference type="SMART" id="SM01057">
    <property type="entry name" value="Carb_anhydrase"/>
    <property type="match status" value="1"/>
</dbReference>
<evidence type="ECO:0000256" key="2">
    <source>
        <dbReference type="ARBA" id="ARBA00012925"/>
    </source>
</evidence>
<evidence type="ECO:0000259" key="8">
    <source>
        <dbReference type="PROSITE" id="PS51144"/>
    </source>
</evidence>
<sequence>MAIFMLLAVFLAATKLSACATCKEDNEETYSYHGSTNGPKQWPQLFPDCNGDMQSPIGIQTTNVKKDQSLKKLNFFGYDTAVRRGDVINDGHTVMITLGDNVRRGITIQGNDYYLQQIHFHWGSDKNQGAEHTLDGRRYEMEVHFVHTNSDEETAVVGVLVQMVSNDNQAFQPIVEVVSDVLYKNESTRLQSTLNIGKLLPESPASYYGYTGSLTTPMCTEDVAWYILKKTQTIGKKQLQTFLKVYSVEEEDKNSKCLLAPNNRPVQNLNGRVVYASK</sequence>
<keyword evidence="5" id="KW-0456">Lyase</keyword>
<feature type="domain" description="Alpha-carbonic anhydrase" evidence="8">
    <location>
        <begin position="28"/>
        <end position="278"/>
    </location>
</feature>
<gene>
    <name evidence="9" type="ORF">LARSCL_LOCUS19861</name>
</gene>
<dbReference type="GO" id="GO:0008270">
    <property type="term" value="F:zinc ion binding"/>
    <property type="evidence" value="ECO:0007669"/>
    <property type="project" value="InterPro"/>
</dbReference>
<dbReference type="Pfam" id="PF00194">
    <property type="entry name" value="Carb_anhydrase"/>
    <property type="match status" value="1"/>
</dbReference>
<reference evidence="9 10" key="1">
    <citation type="submission" date="2024-04" db="EMBL/GenBank/DDBJ databases">
        <authorList>
            <person name="Rising A."/>
            <person name="Reimegard J."/>
            <person name="Sonavane S."/>
            <person name="Akerstrom W."/>
            <person name="Nylinder S."/>
            <person name="Hedman E."/>
            <person name="Kallberg Y."/>
        </authorList>
    </citation>
    <scope>NUCLEOTIDE SEQUENCE [LARGE SCALE GENOMIC DNA]</scope>
</reference>
<dbReference type="PROSITE" id="PS51144">
    <property type="entry name" value="ALPHA_CA_2"/>
    <property type="match status" value="1"/>
</dbReference>
<organism evidence="9 10">
    <name type="scientific">Larinioides sclopetarius</name>
    <dbReference type="NCBI Taxonomy" id="280406"/>
    <lineage>
        <taxon>Eukaryota</taxon>
        <taxon>Metazoa</taxon>
        <taxon>Ecdysozoa</taxon>
        <taxon>Arthropoda</taxon>
        <taxon>Chelicerata</taxon>
        <taxon>Arachnida</taxon>
        <taxon>Araneae</taxon>
        <taxon>Araneomorphae</taxon>
        <taxon>Entelegynae</taxon>
        <taxon>Araneoidea</taxon>
        <taxon>Araneidae</taxon>
        <taxon>Larinioides</taxon>
    </lineage>
</organism>
<dbReference type="InterPro" id="IPR001148">
    <property type="entry name" value="CA_dom"/>
</dbReference>
<dbReference type="EMBL" id="CAXIEN010000400">
    <property type="protein sequence ID" value="CAL1296592.1"/>
    <property type="molecule type" value="Genomic_DNA"/>
</dbReference>
<dbReference type="InterPro" id="IPR023561">
    <property type="entry name" value="Carbonic_anhydrase_a-class"/>
</dbReference>
<dbReference type="PANTHER" id="PTHR18952:SF265">
    <property type="entry name" value="CARBONIC ANHYDRASE"/>
    <property type="match status" value="1"/>
</dbReference>
<proteinExistence type="inferred from homology"/>
<dbReference type="Proteomes" id="UP001497382">
    <property type="component" value="Unassembled WGS sequence"/>
</dbReference>
<keyword evidence="4" id="KW-0862">Zinc</keyword>
<evidence type="ECO:0000313" key="9">
    <source>
        <dbReference type="EMBL" id="CAL1296592.1"/>
    </source>
</evidence>
<evidence type="ECO:0000256" key="3">
    <source>
        <dbReference type="ARBA" id="ARBA00022723"/>
    </source>
</evidence>
<feature type="chain" id="PRO_5043539243" description="carbonic anhydrase" evidence="7">
    <location>
        <begin position="20"/>
        <end position="278"/>
    </location>
</feature>
<evidence type="ECO:0000256" key="5">
    <source>
        <dbReference type="ARBA" id="ARBA00023239"/>
    </source>
</evidence>
<protein>
    <recommendedName>
        <fullName evidence="2">carbonic anhydrase</fullName>
        <ecNumber evidence="2">4.2.1.1</ecNumber>
    </recommendedName>
</protein>
<comment type="caution">
    <text evidence="9">The sequence shown here is derived from an EMBL/GenBank/DDBJ whole genome shotgun (WGS) entry which is preliminary data.</text>
</comment>
<keyword evidence="10" id="KW-1185">Reference proteome</keyword>
<evidence type="ECO:0000256" key="1">
    <source>
        <dbReference type="ARBA" id="ARBA00010718"/>
    </source>
</evidence>
<dbReference type="GO" id="GO:0004089">
    <property type="term" value="F:carbonate dehydratase activity"/>
    <property type="evidence" value="ECO:0007669"/>
    <property type="project" value="UniProtKB-EC"/>
</dbReference>
<feature type="signal peptide" evidence="7">
    <location>
        <begin position="1"/>
        <end position="19"/>
    </location>
</feature>
<accession>A0AAV2BKU4</accession>
<name>A0AAV2BKU4_9ARAC</name>
<dbReference type="AlphaFoldDB" id="A0AAV2BKU4"/>
<dbReference type="SUPFAM" id="SSF51069">
    <property type="entry name" value="Carbonic anhydrase"/>
    <property type="match status" value="1"/>
</dbReference>
<dbReference type="EC" id="4.2.1.1" evidence="2"/>
<dbReference type="PANTHER" id="PTHR18952">
    <property type="entry name" value="CARBONIC ANHYDRASE"/>
    <property type="match status" value="1"/>
</dbReference>
<evidence type="ECO:0000256" key="6">
    <source>
        <dbReference type="ARBA" id="ARBA00048348"/>
    </source>
</evidence>
<dbReference type="InterPro" id="IPR036398">
    <property type="entry name" value="CA_dom_sf"/>
</dbReference>
<comment type="similarity">
    <text evidence="1">Belongs to the alpha-carbonic anhydrase family.</text>
</comment>
<dbReference type="Gene3D" id="3.10.200.10">
    <property type="entry name" value="Alpha carbonic anhydrase"/>
    <property type="match status" value="1"/>
</dbReference>
<dbReference type="CDD" id="cd00326">
    <property type="entry name" value="alpha_CA"/>
    <property type="match status" value="1"/>
</dbReference>
<evidence type="ECO:0000313" key="10">
    <source>
        <dbReference type="Proteomes" id="UP001497382"/>
    </source>
</evidence>
<evidence type="ECO:0000256" key="4">
    <source>
        <dbReference type="ARBA" id="ARBA00022833"/>
    </source>
</evidence>
<keyword evidence="7" id="KW-0732">Signal</keyword>
<comment type="catalytic activity">
    <reaction evidence="6">
        <text>hydrogencarbonate + H(+) = CO2 + H2O</text>
        <dbReference type="Rhea" id="RHEA:10748"/>
        <dbReference type="ChEBI" id="CHEBI:15377"/>
        <dbReference type="ChEBI" id="CHEBI:15378"/>
        <dbReference type="ChEBI" id="CHEBI:16526"/>
        <dbReference type="ChEBI" id="CHEBI:17544"/>
        <dbReference type="EC" id="4.2.1.1"/>
    </reaction>
</comment>
<keyword evidence="3" id="KW-0479">Metal-binding</keyword>
<evidence type="ECO:0000256" key="7">
    <source>
        <dbReference type="SAM" id="SignalP"/>
    </source>
</evidence>